<feature type="compositionally biased region" description="Polar residues" evidence="1">
    <location>
        <begin position="701"/>
        <end position="723"/>
    </location>
</feature>
<sequence>MASIPGISVSALTAKNENQLALANLNFDFSLVKLAAPDEFRPLGQALSSWRRATAESGSAHRTARKLGALFDQVVQPGDELVKAYGQRASEISSSPKAKPKPTYKLGLFEKHAGADGTAIWAAATSGKPAIAVVFLAFMLARLWDAPKAISIWSELIEKRKSQITETCDGTEPSHIAPLAAAQQELTRRDLAEWDSSARSWLAIADQVKATEHKRLESVLLKLSLPVDNSSDVFQSVIRAWSTAMNTMEKLIKGMPQRIHNGAALIAISAWHIYPDVDLFGSHTLAIHQQDTLVQPGGRLTVGLEDAEPVSGQGVYWSLSLANLHYYGDPVYTTNHVKDETRVSFSEITLVALGSLFAGWESPGFDAHFDRLDAARFLIALWNTLKKVWIGSASSMTHGAKGLLRDIISQKSWLNLLTMAAETMLDKEPAQSQRAQKLVSLGVRDGKEFLQPKEQRAEPFFGLSEPRVVLVMLRDAEARIGALRAIARKMSLKNACQKAIIRYISDETGSIEYATVLPRQHEQRRDRSGNLKVAKRHRRWIDSTSVSFSRRQVEIETIGEEWEEFNPYDVSSELVDQCIYWYEKPKIYAASERLIAHQEALLNDTVESDLSWMEQVVDFDRLNRTRYDKYEYLLGHIETAALFVQYKSEGDPSAEVQKPVLTSLPELEMTRILLKSRFSETKLVYHIGKIDASDGMIPEDTGTQTASINSTFRRPGSNRTTRPPTLYRSLQTLSTAARVYALLPDATIALRVLEHKLWKVAWMPPASPTRGPAFQPQRLSLSQTFSCVAMFDTGTLNINHSELDKVFAISLGSSIFAATRLLIDPYEECEESELRQIVGNVGRAGASMLIPPGNPVLRKPGIDSWQAINHEPFALETECEDYFDKTSLHLSFTGYEQPVASAVHHGAQDTEACYLETLVSIFDGSRKIGDVDILKALKSPILHRGGQAYDDECQHGRRGDRRNKRRRTQTPRWICVDSWDELLELPEGKIGIVRAHQNPFARLAAAAACVQKGFERNLTQTDYFELGEGEYSSLKLSGPWRSLPELSEPIYEGISKLSSSGSETIRGLSSVCEPVVIHFLLDDKESPLEILNSALIMSLDNEQLEMIAREDIMSKNQWQKMERETEVLDATPKMLRGN</sequence>
<feature type="region of interest" description="Disordered" evidence="1">
    <location>
        <begin position="696"/>
        <end position="723"/>
    </location>
</feature>
<name>A0A9W8NLC9_9PEZI</name>
<organism evidence="2 3">
    <name type="scientific">Xylaria arbuscula</name>
    <dbReference type="NCBI Taxonomy" id="114810"/>
    <lineage>
        <taxon>Eukaryota</taxon>
        <taxon>Fungi</taxon>
        <taxon>Dikarya</taxon>
        <taxon>Ascomycota</taxon>
        <taxon>Pezizomycotina</taxon>
        <taxon>Sordariomycetes</taxon>
        <taxon>Xylariomycetidae</taxon>
        <taxon>Xylariales</taxon>
        <taxon>Xylariaceae</taxon>
        <taxon>Xylaria</taxon>
    </lineage>
</organism>
<evidence type="ECO:0000313" key="3">
    <source>
        <dbReference type="Proteomes" id="UP001148614"/>
    </source>
</evidence>
<accession>A0A9W8NLC9</accession>
<protein>
    <submittedName>
        <fullName evidence="2">Uncharacterized protein</fullName>
    </submittedName>
</protein>
<reference evidence="2" key="1">
    <citation type="submission" date="2022-07" db="EMBL/GenBank/DDBJ databases">
        <title>Genome Sequence of Xylaria arbuscula.</title>
        <authorList>
            <person name="Buettner E."/>
        </authorList>
    </citation>
    <scope>NUCLEOTIDE SEQUENCE</scope>
    <source>
        <strain evidence="2">VT107</strain>
    </source>
</reference>
<comment type="caution">
    <text evidence="2">The sequence shown here is derived from an EMBL/GenBank/DDBJ whole genome shotgun (WGS) entry which is preliminary data.</text>
</comment>
<gene>
    <name evidence="2" type="ORF">NPX13_g1996</name>
</gene>
<keyword evidence="3" id="KW-1185">Reference proteome</keyword>
<proteinExistence type="predicted"/>
<dbReference type="AlphaFoldDB" id="A0A9W8NLC9"/>
<dbReference type="VEuPathDB" id="FungiDB:F4678DRAFT_438335"/>
<evidence type="ECO:0000313" key="2">
    <source>
        <dbReference type="EMBL" id="KAJ3578567.1"/>
    </source>
</evidence>
<dbReference type="VEuPathDB" id="FungiDB:F4678DRAFT_480943"/>
<dbReference type="EMBL" id="JANPWZ010000197">
    <property type="protein sequence ID" value="KAJ3578567.1"/>
    <property type="molecule type" value="Genomic_DNA"/>
</dbReference>
<dbReference type="Proteomes" id="UP001148614">
    <property type="component" value="Unassembled WGS sequence"/>
</dbReference>
<evidence type="ECO:0000256" key="1">
    <source>
        <dbReference type="SAM" id="MobiDB-lite"/>
    </source>
</evidence>